<sequence length="91" mass="9817">MAGHRVRLAALTMGVVSMLAVSSGIADASAGRTYRVAYQGPFSAETTCNAYSAALNDPPDVYSSPCFYSESGVPGYKLLPGWYFRYQYSID</sequence>
<proteinExistence type="predicted"/>
<dbReference type="Proteomes" id="UP000579153">
    <property type="component" value="Unassembled WGS sequence"/>
</dbReference>
<gene>
    <name evidence="2" type="ORF">HD596_007509</name>
</gene>
<keyword evidence="3" id="KW-1185">Reference proteome</keyword>
<evidence type="ECO:0000313" key="2">
    <source>
        <dbReference type="EMBL" id="MBB5780753.1"/>
    </source>
</evidence>
<evidence type="ECO:0000256" key="1">
    <source>
        <dbReference type="SAM" id="SignalP"/>
    </source>
</evidence>
<dbReference type="EMBL" id="JACHMB010000001">
    <property type="protein sequence ID" value="MBB5780753.1"/>
    <property type="molecule type" value="Genomic_DNA"/>
</dbReference>
<reference evidence="2 3" key="1">
    <citation type="submission" date="2020-08" db="EMBL/GenBank/DDBJ databases">
        <title>Sequencing the genomes of 1000 actinobacteria strains.</title>
        <authorList>
            <person name="Klenk H.-P."/>
        </authorList>
    </citation>
    <scope>NUCLEOTIDE SEQUENCE [LARGE SCALE GENOMIC DNA]</scope>
    <source>
        <strain evidence="2 3">DSM 45507</strain>
    </source>
</reference>
<dbReference type="AlphaFoldDB" id="A0A7W9GBJ7"/>
<protein>
    <recommendedName>
        <fullName evidence="4">Secreted protein</fullName>
    </recommendedName>
</protein>
<feature type="chain" id="PRO_5030585516" description="Secreted protein" evidence="1">
    <location>
        <begin position="29"/>
        <end position="91"/>
    </location>
</feature>
<dbReference type="RefSeq" id="WP_185074168.1">
    <property type="nucleotide sequence ID" value="NZ_JACHMB010000001.1"/>
</dbReference>
<feature type="signal peptide" evidence="1">
    <location>
        <begin position="1"/>
        <end position="28"/>
    </location>
</feature>
<organism evidence="2 3">
    <name type="scientific">Nonomuraea jabiensis</name>
    <dbReference type="NCBI Taxonomy" id="882448"/>
    <lineage>
        <taxon>Bacteria</taxon>
        <taxon>Bacillati</taxon>
        <taxon>Actinomycetota</taxon>
        <taxon>Actinomycetes</taxon>
        <taxon>Streptosporangiales</taxon>
        <taxon>Streptosporangiaceae</taxon>
        <taxon>Nonomuraea</taxon>
    </lineage>
</organism>
<comment type="caution">
    <text evidence="2">The sequence shown here is derived from an EMBL/GenBank/DDBJ whole genome shotgun (WGS) entry which is preliminary data.</text>
</comment>
<name>A0A7W9GBJ7_9ACTN</name>
<evidence type="ECO:0008006" key="4">
    <source>
        <dbReference type="Google" id="ProtNLM"/>
    </source>
</evidence>
<evidence type="ECO:0000313" key="3">
    <source>
        <dbReference type="Proteomes" id="UP000579153"/>
    </source>
</evidence>
<accession>A0A7W9GBJ7</accession>
<keyword evidence="1" id="KW-0732">Signal</keyword>